<proteinExistence type="predicted"/>
<evidence type="ECO:0000313" key="2">
    <source>
        <dbReference type="Proteomes" id="UP000483018"/>
    </source>
</evidence>
<dbReference type="Proteomes" id="UP000483018">
    <property type="component" value="Unassembled WGS sequence"/>
</dbReference>
<organism evidence="1 2">
    <name type="scientific">Defluviitalea raffinosedens</name>
    <dbReference type="NCBI Taxonomy" id="1450156"/>
    <lineage>
        <taxon>Bacteria</taxon>
        <taxon>Bacillati</taxon>
        <taxon>Bacillota</taxon>
        <taxon>Clostridia</taxon>
        <taxon>Lachnospirales</taxon>
        <taxon>Defluviitaleaceae</taxon>
        <taxon>Defluviitalea</taxon>
    </lineage>
</organism>
<evidence type="ECO:0000313" key="1">
    <source>
        <dbReference type="EMBL" id="KAE9632003.1"/>
    </source>
</evidence>
<dbReference type="EMBL" id="WSLF01000011">
    <property type="protein sequence ID" value="KAE9632003.1"/>
    <property type="molecule type" value="Genomic_DNA"/>
</dbReference>
<gene>
    <name evidence="1" type="ORF">GND95_10830</name>
</gene>
<dbReference type="AlphaFoldDB" id="A0A7C8HDP2"/>
<protein>
    <submittedName>
        <fullName evidence="1">Uncharacterized protein</fullName>
    </submittedName>
</protein>
<name>A0A7C8HDP2_9FIRM</name>
<reference evidence="1 2" key="1">
    <citation type="submission" date="2019-12" db="EMBL/GenBank/DDBJ databases">
        <title>Defluviitalea raffinosedens, isolated from a biogas fermenter, genome sequencing and characterization.</title>
        <authorList>
            <person name="Rettenmaier R."/>
            <person name="Schneider M."/>
            <person name="Neuhaus K."/>
            <person name="Liebl W."/>
            <person name="Zverlov V."/>
        </authorList>
    </citation>
    <scope>NUCLEOTIDE SEQUENCE [LARGE SCALE GENOMIC DNA]</scope>
    <source>
        <strain evidence="1 2">249c-K6</strain>
    </source>
</reference>
<sequence length="75" mass="9052">MKKYKKVSIEKEIVEEVYCNICGEKIAKNSHNHFEDFLHVEKVWGYDSKKDGKKDDFDVCQRCYEEWIKTFKISI</sequence>
<comment type="caution">
    <text evidence="1">The sequence shown here is derived from an EMBL/GenBank/DDBJ whole genome shotgun (WGS) entry which is preliminary data.</text>
</comment>
<accession>A0A7C8HDP2</accession>
<keyword evidence="2" id="KW-1185">Reference proteome</keyword>
<dbReference type="RefSeq" id="WP_158741181.1">
    <property type="nucleotide sequence ID" value="NZ_JAFBEP010000016.1"/>
</dbReference>